<dbReference type="InterPro" id="IPR008797">
    <property type="entry name" value="PSII_PsbQ"/>
</dbReference>
<dbReference type="Proteomes" id="UP000008141">
    <property type="component" value="Unassembled WGS sequence"/>
</dbReference>
<evidence type="ECO:0000256" key="4">
    <source>
        <dbReference type="ARBA" id="ARBA00022640"/>
    </source>
</evidence>
<dbReference type="PANTHER" id="PTHR33399:SF3">
    <property type="entry name" value="OXYGEN-EVOLVING ENHANCER PROTEIN 3-1, CHLOROPLASTIC"/>
    <property type="match status" value="1"/>
</dbReference>
<dbReference type="GO" id="GO:0009767">
    <property type="term" value="P:photosynthetic electron transport chain"/>
    <property type="evidence" value="ECO:0007669"/>
    <property type="project" value="TreeGrafter"/>
</dbReference>
<evidence type="ECO:0000256" key="3">
    <source>
        <dbReference type="ARBA" id="ARBA00022531"/>
    </source>
</evidence>
<keyword evidence="3" id="KW-0602">Photosynthesis</keyword>
<evidence type="ECO:0000256" key="1">
    <source>
        <dbReference type="ARBA" id="ARBA00004334"/>
    </source>
</evidence>
<name>E1ZSM7_CHLVA</name>
<dbReference type="OMA" id="YWTEARE"/>
<dbReference type="GO" id="GO:0005509">
    <property type="term" value="F:calcium ion binding"/>
    <property type="evidence" value="ECO:0007669"/>
    <property type="project" value="InterPro"/>
</dbReference>
<dbReference type="EMBL" id="GL433867">
    <property type="protein sequence ID" value="EFN51130.1"/>
    <property type="molecule type" value="Genomic_DNA"/>
</dbReference>
<gene>
    <name evidence="10" type="ORF">CHLNCDRAFT_141328</name>
</gene>
<evidence type="ECO:0000313" key="10">
    <source>
        <dbReference type="EMBL" id="EFN51130.1"/>
    </source>
</evidence>
<keyword evidence="8" id="KW-0604">Photosystem II</keyword>
<keyword evidence="5" id="KW-0809">Transit peptide</keyword>
<dbReference type="InterPro" id="IPR023222">
    <property type="entry name" value="PsbQ-like_dom_sf"/>
</dbReference>
<comment type="subcellular location">
    <subcellularLocation>
        <location evidence="1">Plastid</location>
        <location evidence="1">Chloroplast thylakoid membrane</location>
    </subcellularLocation>
</comment>
<evidence type="ECO:0000313" key="11">
    <source>
        <dbReference type="Proteomes" id="UP000008141"/>
    </source>
</evidence>
<dbReference type="STRING" id="554065.E1ZSM7"/>
<dbReference type="InParanoid" id="E1ZSM7"/>
<dbReference type="Pfam" id="PF05757">
    <property type="entry name" value="PsbQ"/>
    <property type="match status" value="1"/>
</dbReference>
<accession>E1ZSM7</accession>
<dbReference type="GeneID" id="17350583"/>
<dbReference type="GO" id="GO:0019898">
    <property type="term" value="C:extrinsic component of membrane"/>
    <property type="evidence" value="ECO:0007669"/>
    <property type="project" value="InterPro"/>
</dbReference>
<proteinExistence type="inferred from homology"/>
<dbReference type="FunCoup" id="E1ZSM7">
    <property type="interactions" value="670"/>
</dbReference>
<dbReference type="AlphaFoldDB" id="E1ZSM7"/>
<organism evidence="11">
    <name type="scientific">Chlorella variabilis</name>
    <name type="common">Green alga</name>
    <dbReference type="NCBI Taxonomy" id="554065"/>
    <lineage>
        <taxon>Eukaryota</taxon>
        <taxon>Viridiplantae</taxon>
        <taxon>Chlorophyta</taxon>
        <taxon>core chlorophytes</taxon>
        <taxon>Trebouxiophyceae</taxon>
        <taxon>Chlorellales</taxon>
        <taxon>Chlorellaceae</taxon>
        <taxon>Chlorella clade</taxon>
        <taxon>Chlorella</taxon>
    </lineage>
</organism>
<dbReference type="GO" id="GO:0009535">
    <property type="term" value="C:chloroplast thylakoid membrane"/>
    <property type="evidence" value="ECO:0007669"/>
    <property type="project" value="UniProtKB-SubCell"/>
</dbReference>
<dbReference type="PANTHER" id="PTHR33399">
    <property type="entry name" value="OXYGEN-EVOLVING ENHANCER PROTEIN 3-1, CHLOROPLASTIC"/>
    <property type="match status" value="1"/>
</dbReference>
<dbReference type="InterPro" id="IPR054099">
    <property type="entry name" value="PSII_PsbQ_pln"/>
</dbReference>
<dbReference type="OrthoDB" id="497707at2759"/>
<dbReference type="eggNOG" id="ENOG502S5VE">
    <property type="taxonomic scope" value="Eukaryota"/>
</dbReference>
<evidence type="ECO:0000256" key="8">
    <source>
        <dbReference type="ARBA" id="ARBA00023276"/>
    </source>
</evidence>
<evidence type="ECO:0000256" key="2">
    <source>
        <dbReference type="ARBA" id="ARBA00022528"/>
    </source>
</evidence>
<protein>
    <recommendedName>
        <fullName evidence="12">Oxygen-evolving enhancer protein 3, chloroplastic</fullName>
    </recommendedName>
</protein>
<evidence type="ECO:0000256" key="5">
    <source>
        <dbReference type="ARBA" id="ARBA00022946"/>
    </source>
</evidence>
<keyword evidence="4" id="KW-0934">Plastid</keyword>
<dbReference type="SUPFAM" id="SSF101112">
    <property type="entry name" value="Oxygen-evolving enhancer protein 3"/>
    <property type="match status" value="1"/>
</dbReference>
<dbReference type="KEGG" id="cvr:CHLNCDRAFT_141328"/>
<reference evidence="10 11" key="1">
    <citation type="journal article" date="2010" name="Plant Cell">
        <title>The Chlorella variabilis NC64A genome reveals adaptation to photosymbiosis, coevolution with viruses, and cryptic sex.</title>
        <authorList>
            <person name="Blanc G."/>
            <person name="Duncan G."/>
            <person name="Agarkova I."/>
            <person name="Borodovsky M."/>
            <person name="Gurnon J."/>
            <person name="Kuo A."/>
            <person name="Lindquist E."/>
            <person name="Lucas S."/>
            <person name="Pangilinan J."/>
            <person name="Polle J."/>
            <person name="Salamov A."/>
            <person name="Terry A."/>
            <person name="Yamada T."/>
            <person name="Dunigan D.D."/>
            <person name="Grigoriev I.V."/>
            <person name="Claverie J.M."/>
            <person name="Van Etten J.L."/>
        </authorList>
    </citation>
    <scope>NUCLEOTIDE SEQUENCE [LARGE SCALE GENOMIC DNA]</scope>
    <source>
        <strain evidence="10 11">NC64A</strain>
    </source>
</reference>
<comment type="similarity">
    <text evidence="9">Belongs to the PsbQ family.</text>
</comment>
<dbReference type="RefSeq" id="XP_005843232.1">
    <property type="nucleotide sequence ID" value="XM_005843170.1"/>
</dbReference>
<sequence>MQTVTSSKAFVAGQAVRAAAPAPRASRAAVVVRASGEESRRAVLGGMLAGVAALAASPAQALDLIDDRKARSAGFDIIYEARDLDLPQATRDGMSQIRADVAAAKARIAESEKRIDSELEGYISKAYWTQGRNELRRQIGTLRFDINALADGLPKAAKKEALAARADFLAAVEKLDYALVKKNGSDAAKALAETKATLDAVIAKLA</sequence>
<evidence type="ECO:0000256" key="9">
    <source>
        <dbReference type="ARBA" id="ARBA00035649"/>
    </source>
</evidence>
<keyword evidence="6" id="KW-0793">Thylakoid</keyword>
<dbReference type="Gene3D" id="1.20.120.290">
    <property type="entry name" value="Oxygen-evolving enhancer protein 3 (PsbQ), four-helix up-down bundle"/>
    <property type="match status" value="1"/>
</dbReference>
<keyword evidence="11" id="KW-1185">Reference proteome</keyword>
<evidence type="ECO:0008006" key="12">
    <source>
        <dbReference type="Google" id="ProtNLM"/>
    </source>
</evidence>
<keyword evidence="2" id="KW-0150">Chloroplast</keyword>
<dbReference type="GO" id="GO:0009654">
    <property type="term" value="C:photosystem II oxygen evolving complex"/>
    <property type="evidence" value="ECO:0007669"/>
    <property type="project" value="InterPro"/>
</dbReference>
<evidence type="ECO:0000256" key="6">
    <source>
        <dbReference type="ARBA" id="ARBA00023078"/>
    </source>
</evidence>
<evidence type="ECO:0000256" key="7">
    <source>
        <dbReference type="ARBA" id="ARBA00023136"/>
    </source>
</evidence>
<keyword evidence="7" id="KW-0472">Membrane</keyword>